<gene>
    <name evidence="2" type="ORF">JWS13_42435</name>
</gene>
<feature type="domain" description="Bacterial bifunctional deaminase-reductase C-terminal" evidence="1">
    <location>
        <begin position="2"/>
        <end position="175"/>
    </location>
</feature>
<accession>A0A974ZYM8</accession>
<reference evidence="2 3" key="1">
    <citation type="journal article" date="2021" name="Microbiol. Resour. Announc.">
        <title>Complete Genome Sequences of Two Rhodococcus sp. Strains with Large and Linear Chromosomes, Isolated from Apple Rhizosphere.</title>
        <authorList>
            <person name="Benning S."/>
            <person name="Brugnone N."/>
            <person name="Siani R."/>
            <person name="Kublik S."/>
            <person name="Schloter M."/>
            <person name="Rad V."/>
        </authorList>
    </citation>
    <scope>NUCLEOTIDE SEQUENCE [LARGE SCALE GENOMIC DNA]</scope>
    <source>
        <strain evidence="2 3">R79</strain>
    </source>
</reference>
<dbReference type="InterPro" id="IPR050765">
    <property type="entry name" value="Riboflavin_Biosynth_HTPR"/>
</dbReference>
<dbReference type="Proteomes" id="UP000662986">
    <property type="component" value="Chromosome"/>
</dbReference>
<protein>
    <submittedName>
        <fullName evidence="2">Dihydrofolate reductase family protein</fullName>
    </submittedName>
</protein>
<proteinExistence type="predicted"/>
<dbReference type="InterPro" id="IPR024072">
    <property type="entry name" value="DHFR-like_dom_sf"/>
</dbReference>
<dbReference type="InterPro" id="IPR002734">
    <property type="entry name" value="RibDG_C"/>
</dbReference>
<organism evidence="2 3">
    <name type="scientific">Rhodococcus pseudokoreensis</name>
    <dbReference type="NCBI Taxonomy" id="2811421"/>
    <lineage>
        <taxon>Bacteria</taxon>
        <taxon>Bacillati</taxon>
        <taxon>Actinomycetota</taxon>
        <taxon>Actinomycetes</taxon>
        <taxon>Mycobacteriales</taxon>
        <taxon>Nocardiaceae</taxon>
        <taxon>Rhodococcus</taxon>
    </lineage>
</organism>
<dbReference type="Gene3D" id="3.40.430.10">
    <property type="entry name" value="Dihydrofolate Reductase, subunit A"/>
    <property type="match status" value="1"/>
</dbReference>
<evidence type="ECO:0000313" key="2">
    <source>
        <dbReference type="EMBL" id="QSE94797.1"/>
    </source>
</evidence>
<dbReference type="PANTHER" id="PTHR38011">
    <property type="entry name" value="DIHYDROFOLATE REDUCTASE FAMILY PROTEIN (AFU_ORTHOLOGUE AFUA_8G06820)"/>
    <property type="match status" value="1"/>
</dbReference>
<keyword evidence="3" id="KW-1185">Reference proteome</keyword>
<dbReference type="RefSeq" id="WP_206011058.1">
    <property type="nucleotide sequence ID" value="NZ_CP070619.1"/>
</dbReference>
<dbReference type="SUPFAM" id="SSF53597">
    <property type="entry name" value="Dihydrofolate reductase-like"/>
    <property type="match status" value="1"/>
</dbReference>
<evidence type="ECO:0000259" key="1">
    <source>
        <dbReference type="Pfam" id="PF01872"/>
    </source>
</evidence>
<sequence>MLIYSMSVSVDGFITDREGGFGWTVPNDEQFRFHVEQIRELGGHLCGRRLYETMLPWETDPSMRDNELQAEFADIWCSIPKVVFSRTLDAVQGNARLAEASLAEEAAATLDATNKDVSIGGAGLAATAIELGLVDELRMFRNPIVVGGGTPFLPPVTEDVPLDLIETRTFGSRVIYERYRRVRGESDGPDQHVRSSPRRTRR</sequence>
<evidence type="ECO:0000313" key="3">
    <source>
        <dbReference type="Proteomes" id="UP000662986"/>
    </source>
</evidence>
<dbReference type="EMBL" id="CP070619">
    <property type="protein sequence ID" value="QSE94797.1"/>
    <property type="molecule type" value="Genomic_DNA"/>
</dbReference>
<dbReference type="PANTHER" id="PTHR38011:SF11">
    <property type="entry name" value="2,5-DIAMINO-6-RIBOSYLAMINO-4(3H)-PYRIMIDINONE 5'-PHOSPHATE REDUCTASE"/>
    <property type="match status" value="1"/>
</dbReference>
<dbReference type="Pfam" id="PF01872">
    <property type="entry name" value="RibD_C"/>
    <property type="match status" value="1"/>
</dbReference>
<name>A0A974ZYM8_9NOCA</name>
<reference evidence="2 3" key="2">
    <citation type="journal article" date="2022" name="Arch. Microbiol.">
        <title>Rhodococcus pseudokoreensis sp. nov. isolated from the rhizosphere of young M26 apple rootstocks.</title>
        <authorList>
            <person name="Kampfer P."/>
            <person name="Glaeser S.P."/>
            <person name="Blom J."/>
            <person name="Wolf J."/>
            <person name="Benning S."/>
            <person name="Schloter M."/>
            <person name="Neumann-Schaal M."/>
        </authorList>
    </citation>
    <scope>NUCLEOTIDE SEQUENCE [LARGE SCALE GENOMIC DNA]</scope>
    <source>
        <strain evidence="2 3">R79</strain>
    </source>
</reference>